<name>A0A9D1ZL90_9BACE</name>
<reference evidence="2" key="1">
    <citation type="journal article" date="2021" name="PeerJ">
        <title>Extensive microbial diversity within the chicken gut microbiome revealed by metagenomics and culture.</title>
        <authorList>
            <person name="Gilroy R."/>
            <person name="Ravi A."/>
            <person name="Getino M."/>
            <person name="Pursley I."/>
            <person name="Horton D.L."/>
            <person name="Alikhan N.F."/>
            <person name="Baker D."/>
            <person name="Gharbi K."/>
            <person name="Hall N."/>
            <person name="Watson M."/>
            <person name="Adriaenssens E.M."/>
            <person name="Foster-Nyarko E."/>
            <person name="Jarju S."/>
            <person name="Secka A."/>
            <person name="Antonio M."/>
            <person name="Oren A."/>
            <person name="Chaudhuri R.R."/>
            <person name="La Ragione R."/>
            <person name="Hildebrand F."/>
            <person name="Pallen M.J."/>
        </authorList>
    </citation>
    <scope>NUCLEOTIDE SEQUENCE</scope>
    <source>
        <strain evidence="2">Gambia2-208</strain>
    </source>
</reference>
<gene>
    <name evidence="2" type="ORF">H9824_05655</name>
</gene>
<comment type="caution">
    <text evidence="2">The sequence shown here is derived from an EMBL/GenBank/DDBJ whole genome shotgun (WGS) entry which is preliminary data.</text>
</comment>
<dbReference type="EMBL" id="DXCV01000039">
    <property type="protein sequence ID" value="HIY88172.1"/>
    <property type="molecule type" value="Genomic_DNA"/>
</dbReference>
<evidence type="ECO:0000256" key="1">
    <source>
        <dbReference type="SAM" id="Coils"/>
    </source>
</evidence>
<dbReference type="Proteomes" id="UP000886851">
    <property type="component" value="Unassembled WGS sequence"/>
</dbReference>
<protein>
    <submittedName>
        <fullName evidence="2">Uncharacterized protein</fullName>
    </submittedName>
</protein>
<accession>A0A9D1ZL90</accession>
<proteinExistence type="predicted"/>
<feature type="coiled-coil region" evidence="1">
    <location>
        <begin position="116"/>
        <end position="147"/>
    </location>
</feature>
<keyword evidence="1" id="KW-0175">Coiled coil</keyword>
<sequence length="269" mass="31089">MERKIGEIFEYKGEWYQCVRNIKNVCKDCAFFNNTIKDNGKIVGPECYNVPVGSCGGYYRKDGTSICFKKLEKVGEPFTCNYYGDNRLLTIQEYQAYDINISSINNIPMYVSNYKHKRIAIELKQNQENMEEKKNEELSNLENTGKNLKPFDLEAARSGKPVCTRDGRKARIICFDAKDITPIIALVLGKNSREEVQYYDRCGRIKEGKESPADLMMLPEKHEGWINIVKNTDDYYYCKGVFDSEEYARNNEANYPGLAVATVKIEWEE</sequence>
<evidence type="ECO:0000313" key="3">
    <source>
        <dbReference type="Proteomes" id="UP000886851"/>
    </source>
</evidence>
<dbReference type="AlphaFoldDB" id="A0A9D1ZL90"/>
<reference evidence="2" key="2">
    <citation type="submission" date="2021-04" db="EMBL/GenBank/DDBJ databases">
        <authorList>
            <person name="Gilroy R."/>
        </authorList>
    </citation>
    <scope>NUCLEOTIDE SEQUENCE</scope>
    <source>
        <strain evidence="2">Gambia2-208</strain>
    </source>
</reference>
<evidence type="ECO:0000313" key="2">
    <source>
        <dbReference type="EMBL" id="HIY88172.1"/>
    </source>
</evidence>
<organism evidence="2 3">
    <name type="scientific">Candidatus Bacteroides pullicola</name>
    <dbReference type="NCBI Taxonomy" id="2838475"/>
    <lineage>
        <taxon>Bacteria</taxon>
        <taxon>Pseudomonadati</taxon>
        <taxon>Bacteroidota</taxon>
        <taxon>Bacteroidia</taxon>
        <taxon>Bacteroidales</taxon>
        <taxon>Bacteroidaceae</taxon>
        <taxon>Bacteroides</taxon>
    </lineage>
</organism>